<keyword evidence="2" id="KW-1185">Reference proteome</keyword>
<protein>
    <submittedName>
        <fullName evidence="1">Uncharacterized protein</fullName>
    </submittedName>
</protein>
<evidence type="ECO:0000313" key="1">
    <source>
        <dbReference type="EMBL" id="GGE78457.1"/>
    </source>
</evidence>
<name>A0A917AXK0_9MICC</name>
<gene>
    <name evidence="1" type="ORF">GCM10011401_27120</name>
</gene>
<accession>A0A917AXK0</accession>
<dbReference type="InterPro" id="IPR038611">
    <property type="entry name" value="Arr_sf"/>
</dbReference>
<reference evidence="1" key="1">
    <citation type="journal article" date="2014" name="Int. J. Syst. Evol. Microbiol.">
        <title>Complete genome sequence of Corynebacterium casei LMG S-19264T (=DSM 44701T), isolated from a smear-ripened cheese.</title>
        <authorList>
            <consortium name="US DOE Joint Genome Institute (JGI-PGF)"/>
            <person name="Walter F."/>
            <person name="Albersmeier A."/>
            <person name="Kalinowski J."/>
            <person name="Ruckert C."/>
        </authorList>
    </citation>
    <scope>NUCLEOTIDE SEQUENCE</scope>
    <source>
        <strain evidence="1">CGMCC 1.15388</strain>
    </source>
</reference>
<dbReference type="Gene3D" id="3.20.170.40">
    <property type="entry name" value="Rifampin ADP-ribosyltransferase domain"/>
    <property type="match status" value="1"/>
</dbReference>
<dbReference type="Proteomes" id="UP000633136">
    <property type="component" value="Unassembled WGS sequence"/>
</dbReference>
<proteinExistence type="predicted"/>
<sequence>MKKQHDQDEVQQLKAQTFFHGGAAGLEVGAILDRKHWQDPTESVGAQILGMHPETPAVFITPDADFAEFFAAAPGHGDLYRVVPIGEITVDEDFDEGLSNACASAEVVEVLARGVERTEKNQMAGHQVMRWTDGAKVYGPEGYMLPSPQMRAVGIDEEYLRGYGWLVPVPVVTEDLMMKVMRGELSHPQI</sequence>
<dbReference type="AlphaFoldDB" id="A0A917AXK0"/>
<organism evidence="1 2">
    <name type="scientific">Nesterenkonia cremea</name>
    <dbReference type="NCBI Taxonomy" id="1882340"/>
    <lineage>
        <taxon>Bacteria</taxon>
        <taxon>Bacillati</taxon>
        <taxon>Actinomycetota</taxon>
        <taxon>Actinomycetes</taxon>
        <taxon>Micrococcales</taxon>
        <taxon>Micrococcaceae</taxon>
        <taxon>Nesterenkonia</taxon>
    </lineage>
</organism>
<dbReference type="RefSeq" id="WP_188686826.1">
    <property type="nucleotide sequence ID" value="NZ_BMIS01000019.1"/>
</dbReference>
<comment type="caution">
    <text evidence="1">The sequence shown here is derived from an EMBL/GenBank/DDBJ whole genome shotgun (WGS) entry which is preliminary data.</text>
</comment>
<dbReference type="EMBL" id="BMIS01000019">
    <property type="protein sequence ID" value="GGE78457.1"/>
    <property type="molecule type" value="Genomic_DNA"/>
</dbReference>
<evidence type="ECO:0000313" key="2">
    <source>
        <dbReference type="Proteomes" id="UP000633136"/>
    </source>
</evidence>
<reference evidence="1" key="2">
    <citation type="submission" date="2020-09" db="EMBL/GenBank/DDBJ databases">
        <authorList>
            <person name="Sun Q."/>
            <person name="Zhou Y."/>
        </authorList>
    </citation>
    <scope>NUCLEOTIDE SEQUENCE</scope>
    <source>
        <strain evidence="1">CGMCC 1.15388</strain>
    </source>
</reference>